<evidence type="ECO:0000259" key="2">
    <source>
        <dbReference type="Pfam" id="PF09851"/>
    </source>
</evidence>
<sequence>MTTENASTAPNGSSNDDEALAAQREKLRSLKRQLDDGLITDDEYVARRAQIVDPR</sequence>
<dbReference type="Proteomes" id="UP000463857">
    <property type="component" value="Chromosome"/>
</dbReference>
<organism evidence="3 4">
    <name type="scientific">Epidermidibacterium keratini</name>
    <dbReference type="NCBI Taxonomy" id="1891644"/>
    <lineage>
        <taxon>Bacteria</taxon>
        <taxon>Bacillati</taxon>
        <taxon>Actinomycetota</taxon>
        <taxon>Actinomycetes</taxon>
        <taxon>Sporichthyales</taxon>
        <taxon>Sporichthyaceae</taxon>
        <taxon>Epidermidibacterium</taxon>
    </lineage>
</organism>
<dbReference type="KEGG" id="eke:EK0264_03490"/>
<name>A0A7L4YK55_9ACTN</name>
<feature type="region of interest" description="Disordered" evidence="1">
    <location>
        <begin position="1"/>
        <end position="21"/>
    </location>
</feature>
<dbReference type="InterPro" id="IPR018649">
    <property type="entry name" value="SHOCT"/>
</dbReference>
<dbReference type="Pfam" id="PF09851">
    <property type="entry name" value="SHOCT"/>
    <property type="match status" value="1"/>
</dbReference>
<feature type="compositionally biased region" description="Polar residues" evidence="1">
    <location>
        <begin position="1"/>
        <end position="14"/>
    </location>
</feature>
<dbReference type="AlphaFoldDB" id="A0A7L4YK55"/>
<proteinExistence type="predicted"/>
<dbReference type="OrthoDB" id="9129813at2"/>
<accession>A0A7L4YK55</accession>
<dbReference type="InParanoid" id="A0A7L4YK55"/>
<evidence type="ECO:0000313" key="4">
    <source>
        <dbReference type="Proteomes" id="UP000463857"/>
    </source>
</evidence>
<gene>
    <name evidence="3" type="ORF">EK0264_03490</name>
</gene>
<protein>
    <recommendedName>
        <fullName evidence="2">SHOCT domain-containing protein</fullName>
    </recommendedName>
</protein>
<keyword evidence="4" id="KW-1185">Reference proteome</keyword>
<feature type="domain" description="SHOCT" evidence="2">
    <location>
        <begin position="25"/>
        <end position="51"/>
    </location>
</feature>
<evidence type="ECO:0000256" key="1">
    <source>
        <dbReference type="SAM" id="MobiDB-lite"/>
    </source>
</evidence>
<reference evidence="3 4" key="1">
    <citation type="journal article" date="2018" name="Int. J. Syst. Evol. Microbiol.">
        <title>Epidermidibacterium keratini gen. nov., sp. nov., a member of the family Sporichthyaceae, isolated from keratin epidermis.</title>
        <authorList>
            <person name="Lee D.G."/>
            <person name="Trujillo M.E."/>
            <person name="Kang S."/>
            <person name="Nam J.J."/>
            <person name="Kim Y.J."/>
        </authorList>
    </citation>
    <scope>NUCLEOTIDE SEQUENCE [LARGE SCALE GENOMIC DNA]</scope>
    <source>
        <strain evidence="3 4">EPI-7</strain>
    </source>
</reference>
<dbReference type="EMBL" id="CP047156">
    <property type="protein sequence ID" value="QHB99437.1"/>
    <property type="molecule type" value="Genomic_DNA"/>
</dbReference>
<evidence type="ECO:0000313" key="3">
    <source>
        <dbReference type="EMBL" id="QHB99437.1"/>
    </source>
</evidence>
<dbReference type="RefSeq" id="WP_159542959.1">
    <property type="nucleotide sequence ID" value="NZ_CP047156.1"/>
</dbReference>